<dbReference type="OrthoDB" id="9798415at2"/>
<dbReference type="KEGG" id="cli:Clim_1637"/>
<gene>
    <name evidence="2" type="ordered locus">Clim_1637</name>
</gene>
<feature type="transmembrane region" description="Helical" evidence="1">
    <location>
        <begin position="353"/>
        <end position="377"/>
    </location>
</feature>
<sequence length="1048" mass="115276">MKGIIKYFVKYPVIGNAVYLAIMLFGLVAFSQIRTTFFPDIPPNFVYVTATYPGASPEELEEGVTLKIEDKLKGVTGIDRVTSVSAENSATVSVELKKGADANELLQEVTNAVDQISSFPAGLEKLQIYKQDRVDFVVAYALYGDVDLGTLKAYARRIERDLRNEGIASKVRLSGFPEEEIEISVSERAMDSYGITFAEIASAVNRTNLKITGGTIRGEREELLIRADNKGYKARDLENLVVRAGSGGAVVRLRDVAAVRDRWSEVPDRTWFNGKPSVTIDIEKSTDEDMFVIAGGVKEYMEAFDARHPDVRAEVLRNGSAIVRERADILSYNGVIGMILVVLFLSFSLNPRLALWVAAGIPFSFAGMFILGSIYGLTINVVSLLAMILVVGILVDDGIVIAESIYQRYEKGEKPLQAAINGTAEVVPSVAAAVLTTVVLFLLFLFLDGDLGKRVKDIAFVAVTTLLISLVESVLILPAHIAHSRALHEAPGQKTWLLKKSEEFLHFQRDILYAPVLKFGIKNPLITIAVPVALMFITIGAMKGGLIKTTFFPVIEQDNIQVTLEMQTGTRDAVTDSVLTAMERNVWQVNRDYLKGQENEEGLVTAIGRTIGPKGHQGGLRISLVDSRLRKIDSQEIADRIRRKTGTVEGARKLQIGGGGMWGMPVSIALKSDNLVQLRAAREKLETALKGMGELKDVSDNDPPGLEEVSVKLNAKAYALGLTNADVMNQIRSAYFGLESQRLLRGIDEIKVWVRYRETERSSIRALEAMRIRLSDGRSFPLTEIAALSIARGVSSINHIDAQRVVKIEADVADNNTAVPDLLETIRAKIMPGVLADYPDVSFNFEGQSRESGKTTGSMKIAFPVLFSIMYLIIVFTFRSFLQGFIVLLLIPFSLVGVAWGHFIQGYILSMLSLYGVIALIGIVVNDSLVFISTMNSRLKEGALFSDTLYEVGISRFRPIILTSLTTIAGLGPLIFERSRQAQFLSPMAISVAYGLLFGTTLTLIMLPAMLVLFNSAKRKIVSFSEKRAITAEEVEPALREELFSEMH</sequence>
<dbReference type="PANTHER" id="PTHR32063">
    <property type="match status" value="1"/>
</dbReference>
<dbReference type="Gene3D" id="1.20.1640.10">
    <property type="entry name" value="Multidrug efflux transporter AcrB transmembrane domain"/>
    <property type="match status" value="2"/>
</dbReference>
<dbReference type="SUPFAM" id="SSF82714">
    <property type="entry name" value="Multidrug efflux transporter AcrB TolC docking domain, DN and DC subdomains"/>
    <property type="match status" value="2"/>
</dbReference>
<feature type="transmembrane region" description="Helical" evidence="1">
    <location>
        <begin position="885"/>
        <end position="908"/>
    </location>
</feature>
<feature type="transmembrane region" description="Helical" evidence="1">
    <location>
        <begin position="861"/>
        <end position="878"/>
    </location>
</feature>
<feature type="transmembrane region" description="Helical" evidence="1">
    <location>
        <begin position="12"/>
        <end position="30"/>
    </location>
</feature>
<feature type="transmembrane region" description="Helical" evidence="1">
    <location>
        <begin position="426"/>
        <end position="447"/>
    </location>
</feature>
<dbReference type="Gene3D" id="3.30.2090.10">
    <property type="entry name" value="Multidrug efflux transporter AcrB TolC docking domain, DN and DC subdomains"/>
    <property type="match status" value="2"/>
</dbReference>
<dbReference type="eggNOG" id="COG0841">
    <property type="taxonomic scope" value="Bacteria"/>
</dbReference>
<dbReference type="STRING" id="290315.Clim_1637"/>
<dbReference type="PRINTS" id="PR00702">
    <property type="entry name" value="ACRIFLAVINRP"/>
</dbReference>
<keyword evidence="1" id="KW-0472">Membrane</keyword>
<dbReference type="SUPFAM" id="SSF82693">
    <property type="entry name" value="Multidrug efflux transporter AcrB pore domain, PN1, PN2, PC1 and PC2 subdomains"/>
    <property type="match status" value="2"/>
</dbReference>
<feature type="transmembrane region" description="Helical" evidence="1">
    <location>
        <begin position="957"/>
        <end position="976"/>
    </location>
</feature>
<organism evidence="2 3">
    <name type="scientific">Chlorobium limicola (strain DSM 245 / NBRC 103803 / 6330)</name>
    <dbReference type="NCBI Taxonomy" id="290315"/>
    <lineage>
        <taxon>Bacteria</taxon>
        <taxon>Pseudomonadati</taxon>
        <taxon>Chlorobiota</taxon>
        <taxon>Chlorobiia</taxon>
        <taxon>Chlorobiales</taxon>
        <taxon>Chlorobiaceae</taxon>
        <taxon>Chlorobium/Pelodictyon group</taxon>
        <taxon>Chlorobium</taxon>
    </lineage>
</organism>
<proteinExistence type="predicted"/>
<dbReference type="GO" id="GO:0005886">
    <property type="term" value="C:plasma membrane"/>
    <property type="evidence" value="ECO:0007669"/>
    <property type="project" value="TreeGrafter"/>
</dbReference>
<feature type="transmembrane region" description="Helical" evidence="1">
    <location>
        <begin position="384"/>
        <end position="406"/>
    </location>
</feature>
<feature type="transmembrane region" description="Helical" evidence="1">
    <location>
        <begin position="914"/>
        <end position="936"/>
    </location>
</feature>
<dbReference type="GO" id="GO:0042910">
    <property type="term" value="F:xenobiotic transmembrane transporter activity"/>
    <property type="evidence" value="ECO:0007669"/>
    <property type="project" value="TreeGrafter"/>
</dbReference>
<evidence type="ECO:0000256" key="1">
    <source>
        <dbReference type="SAM" id="Phobius"/>
    </source>
</evidence>
<reference evidence="2 3" key="1">
    <citation type="submission" date="2008-05" db="EMBL/GenBank/DDBJ databases">
        <title>Complete sequence of Chlorobium limicola DSM 245.</title>
        <authorList>
            <consortium name="US DOE Joint Genome Institute"/>
            <person name="Lucas S."/>
            <person name="Copeland A."/>
            <person name="Lapidus A."/>
            <person name="Glavina del Rio T."/>
            <person name="Dalin E."/>
            <person name="Tice H."/>
            <person name="Bruce D."/>
            <person name="Goodwin L."/>
            <person name="Pitluck S."/>
            <person name="Schmutz J."/>
            <person name="Larimer F."/>
            <person name="Land M."/>
            <person name="Hauser L."/>
            <person name="Kyrpides N."/>
            <person name="Ovchinnikova G."/>
            <person name="Zhao F."/>
            <person name="Li T."/>
            <person name="Liu Z."/>
            <person name="Overmann J."/>
            <person name="Bryant D.A."/>
            <person name="Richardson P."/>
        </authorList>
    </citation>
    <scope>NUCLEOTIDE SEQUENCE [LARGE SCALE GENOMIC DNA]</scope>
    <source>
        <strain evidence="3">DSM 245 / NBRC 103803 / 6330</strain>
    </source>
</reference>
<evidence type="ECO:0000313" key="3">
    <source>
        <dbReference type="Proteomes" id="UP000008841"/>
    </source>
</evidence>
<dbReference type="Proteomes" id="UP000008841">
    <property type="component" value="Chromosome"/>
</dbReference>
<dbReference type="InterPro" id="IPR001036">
    <property type="entry name" value="Acrflvin-R"/>
</dbReference>
<dbReference type="PANTHER" id="PTHR32063:SF33">
    <property type="entry name" value="RND SUPERFAMILY EFFLUX PUMP PERMEASE COMPONENT"/>
    <property type="match status" value="1"/>
</dbReference>
<dbReference type="Gene3D" id="3.30.70.1430">
    <property type="entry name" value="Multidrug efflux transporter AcrB pore domain"/>
    <property type="match status" value="2"/>
</dbReference>
<dbReference type="HOGENOM" id="CLU_002755_1_2_10"/>
<dbReference type="AlphaFoldDB" id="B3EDX8"/>
<dbReference type="Gene3D" id="3.30.70.1440">
    <property type="entry name" value="Multidrug efflux transporter AcrB pore domain"/>
    <property type="match status" value="1"/>
</dbReference>
<keyword evidence="1" id="KW-0812">Transmembrane</keyword>
<feature type="transmembrane region" description="Helical" evidence="1">
    <location>
        <begin position="988"/>
        <end position="1014"/>
    </location>
</feature>
<name>B3EDX8_CHLL2</name>
<protein>
    <submittedName>
        <fullName evidence="2">Acriflavin resistance protein</fullName>
    </submittedName>
</protein>
<dbReference type="Gene3D" id="3.30.70.1320">
    <property type="entry name" value="Multidrug efflux transporter AcrB pore domain like"/>
    <property type="match status" value="1"/>
</dbReference>
<evidence type="ECO:0000313" key="2">
    <source>
        <dbReference type="EMBL" id="ACD90680.1"/>
    </source>
</evidence>
<dbReference type="SUPFAM" id="SSF82866">
    <property type="entry name" value="Multidrug efflux transporter AcrB transmembrane domain"/>
    <property type="match status" value="2"/>
</dbReference>
<feature type="transmembrane region" description="Helical" evidence="1">
    <location>
        <begin position="329"/>
        <end position="347"/>
    </location>
</feature>
<accession>B3EDX8</accession>
<keyword evidence="1" id="KW-1133">Transmembrane helix</keyword>
<dbReference type="InterPro" id="IPR027463">
    <property type="entry name" value="AcrB_DN_DC_subdom"/>
</dbReference>
<dbReference type="RefSeq" id="WP_012466553.1">
    <property type="nucleotide sequence ID" value="NC_010803.1"/>
</dbReference>
<dbReference type="Pfam" id="PF00873">
    <property type="entry name" value="ACR_tran"/>
    <property type="match status" value="1"/>
</dbReference>
<feature type="transmembrane region" description="Helical" evidence="1">
    <location>
        <begin position="459"/>
        <end position="481"/>
    </location>
</feature>
<dbReference type="EMBL" id="CP001097">
    <property type="protein sequence ID" value="ACD90680.1"/>
    <property type="molecule type" value="Genomic_DNA"/>
</dbReference>